<proteinExistence type="predicted"/>
<accession>A0ABV9T397</accession>
<keyword evidence="4" id="KW-1185">Reference proteome</keyword>
<dbReference type="RefSeq" id="WP_377065811.1">
    <property type="nucleotide sequence ID" value="NZ_JBHSJJ010000009.1"/>
</dbReference>
<dbReference type="InterPro" id="IPR006680">
    <property type="entry name" value="Amidohydro-rel"/>
</dbReference>
<dbReference type="Gene3D" id="3.20.20.140">
    <property type="entry name" value="Metal-dependent hydrolases"/>
    <property type="match status" value="1"/>
</dbReference>
<evidence type="ECO:0000259" key="2">
    <source>
        <dbReference type="Pfam" id="PF04909"/>
    </source>
</evidence>
<dbReference type="Pfam" id="PF04909">
    <property type="entry name" value="Amidohydro_2"/>
    <property type="match status" value="1"/>
</dbReference>
<name>A0ABV9T397_9BACT</name>
<protein>
    <submittedName>
        <fullName evidence="3">Amidohydrolase family protein</fullName>
    </submittedName>
</protein>
<comment type="caution">
    <text evidence="3">The sequence shown here is derived from an EMBL/GenBank/DDBJ whole genome shotgun (WGS) entry which is preliminary data.</text>
</comment>
<evidence type="ECO:0000313" key="4">
    <source>
        <dbReference type="Proteomes" id="UP001595818"/>
    </source>
</evidence>
<sequence>MKKNYLFKYRCWLIILIYPLLQNCQSPANGSKAESHSLPTYYGADDFPTIKKHDAHVHLRTDFDTLFIRQAEADNFSLLTVSVYTASGRPPEEQEKFSVKMKETFPSKVFYGTAFSLENFGKPDWEKQTINYLKSSFAKGAIAVKVWKNIGMEHRDDDGSFVMIDDPRFDPIWDLLEAENITLLGHLGEPKNTWLPLEEMTVQGDRDYFRENPKYHMYLHPDYPSYDELIAARDRLLEKRPRLRFVGAHLGSLEYDVDELAKRLDKYPNMAVDMAERISHLQHQAVSDWQRVHNFLIKYQDRLIYGTDLRRGASDIVAKGLEQPSEIAQHAHEVWLRHWKFFTSDETMEVPKVKGQFKGMKLPKEVVDKIYRTNAEKWYPGLLH</sequence>
<dbReference type="SUPFAM" id="SSF51556">
    <property type="entry name" value="Metallo-dependent hydrolases"/>
    <property type="match status" value="1"/>
</dbReference>
<evidence type="ECO:0000313" key="3">
    <source>
        <dbReference type="EMBL" id="MFC4873196.1"/>
    </source>
</evidence>
<organism evidence="3 4">
    <name type="scientific">Negadavirga shengliensis</name>
    <dbReference type="NCBI Taxonomy" id="1389218"/>
    <lineage>
        <taxon>Bacteria</taxon>
        <taxon>Pseudomonadati</taxon>
        <taxon>Bacteroidota</taxon>
        <taxon>Cytophagia</taxon>
        <taxon>Cytophagales</taxon>
        <taxon>Cyclobacteriaceae</taxon>
        <taxon>Negadavirga</taxon>
    </lineage>
</organism>
<reference evidence="4" key="1">
    <citation type="journal article" date="2019" name="Int. J. Syst. Evol. Microbiol.">
        <title>The Global Catalogue of Microorganisms (GCM) 10K type strain sequencing project: providing services to taxonomists for standard genome sequencing and annotation.</title>
        <authorList>
            <consortium name="The Broad Institute Genomics Platform"/>
            <consortium name="The Broad Institute Genome Sequencing Center for Infectious Disease"/>
            <person name="Wu L."/>
            <person name="Ma J."/>
        </authorList>
    </citation>
    <scope>NUCLEOTIDE SEQUENCE [LARGE SCALE GENOMIC DNA]</scope>
    <source>
        <strain evidence="4">CGMCC 4.7466</strain>
    </source>
</reference>
<feature type="signal peptide" evidence="1">
    <location>
        <begin position="1"/>
        <end position="28"/>
    </location>
</feature>
<gene>
    <name evidence="3" type="ORF">ACFPFU_15965</name>
</gene>
<dbReference type="EMBL" id="JBHSJJ010000009">
    <property type="protein sequence ID" value="MFC4873196.1"/>
    <property type="molecule type" value="Genomic_DNA"/>
</dbReference>
<dbReference type="InterPro" id="IPR032466">
    <property type="entry name" value="Metal_Hydrolase"/>
</dbReference>
<keyword evidence="1" id="KW-0732">Signal</keyword>
<feature type="chain" id="PRO_5046792179" evidence="1">
    <location>
        <begin position="29"/>
        <end position="384"/>
    </location>
</feature>
<evidence type="ECO:0000256" key="1">
    <source>
        <dbReference type="SAM" id="SignalP"/>
    </source>
</evidence>
<dbReference type="Proteomes" id="UP001595818">
    <property type="component" value="Unassembled WGS sequence"/>
</dbReference>
<feature type="domain" description="Amidohydrolase-related" evidence="2">
    <location>
        <begin position="125"/>
        <end position="380"/>
    </location>
</feature>